<dbReference type="EMBL" id="LJOW01000006">
    <property type="protein sequence ID" value="OBQ45284.1"/>
    <property type="molecule type" value="Genomic_DNA"/>
</dbReference>
<evidence type="ECO:0000259" key="1">
    <source>
        <dbReference type="Pfam" id="PF10047"/>
    </source>
</evidence>
<proteinExistence type="predicted"/>
<comment type="caution">
    <text evidence="2">The sequence shown here is derived from an EMBL/GenBank/DDBJ whole genome shotgun (WGS) entry which is preliminary data.</text>
</comment>
<dbReference type="AlphaFoldDB" id="A0A1B7X7E6"/>
<evidence type="ECO:0000313" key="2">
    <source>
        <dbReference type="EMBL" id="OBQ45284.1"/>
    </source>
</evidence>
<protein>
    <recommendedName>
        <fullName evidence="1">DUF2281 domain-containing protein</fullName>
    </recommendedName>
</protein>
<reference evidence="2 3" key="1">
    <citation type="submission" date="2015-09" db="EMBL/GenBank/DDBJ databases">
        <title>Aphanizomenon flos-aquae WA102.</title>
        <authorList>
            <person name="Driscoll C."/>
        </authorList>
    </citation>
    <scope>NUCLEOTIDE SEQUENCE [LARGE SCALE GENOMIC DNA]</scope>
    <source>
        <strain evidence="2">WA102</strain>
    </source>
</reference>
<gene>
    <name evidence="2" type="ORF">AN484_02830</name>
</gene>
<organism evidence="2 3">
    <name type="scientific">Aphanizomenon flos-aquae WA102</name>
    <dbReference type="NCBI Taxonomy" id="1710896"/>
    <lineage>
        <taxon>Bacteria</taxon>
        <taxon>Bacillati</taxon>
        <taxon>Cyanobacteriota</taxon>
        <taxon>Cyanophyceae</taxon>
        <taxon>Nostocales</taxon>
        <taxon>Aphanizomenonaceae</taxon>
        <taxon>Aphanizomenon</taxon>
    </lineage>
</organism>
<feature type="domain" description="DUF2281" evidence="1">
    <location>
        <begin position="8"/>
        <end position="56"/>
    </location>
</feature>
<dbReference type="PATRIC" id="fig|1710896.3.peg.6382"/>
<name>A0A1B7X7E6_APHFL</name>
<dbReference type="Pfam" id="PF10047">
    <property type="entry name" value="DUF2281"/>
    <property type="match status" value="1"/>
</dbReference>
<sequence>MTIEQAVLENLRELPTDKQQEVLDFIQFLKHKLSQIKEQVQEKPLQNKGDSFWEGVLRFRETIEREGIEFTDEDFANLRDRSPGREIDL</sequence>
<accession>A0A1B7X7E6</accession>
<dbReference type="InterPro" id="IPR018739">
    <property type="entry name" value="DUF2281"/>
</dbReference>
<dbReference type="Proteomes" id="UP000092093">
    <property type="component" value="Unassembled WGS sequence"/>
</dbReference>
<evidence type="ECO:0000313" key="3">
    <source>
        <dbReference type="Proteomes" id="UP000092093"/>
    </source>
</evidence>